<evidence type="ECO:0000313" key="3">
    <source>
        <dbReference type="Proteomes" id="UP000001861"/>
    </source>
</evidence>
<evidence type="ECO:0000259" key="1">
    <source>
        <dbReference type="PROSITE" id="PS50181"/>
    </source>
</evidence>
<dbReference type="InParanoid" id="A8NW63"/>
<organism evidence="2 3">
    <name type="scientific">Coprinopsis cinerea (strain Okayama-7 / 130 / ATCC MYA-4618 / FGSC 9003)</name>
    <name type="common">Inky cap fungus</name>
    <name type="synonym">Hormographiella aspergillata</name>
    <dbReference type="NCBI Taxonomy" id="240176"/>
    <lineage>
        <taxon>Eukaryota</taxon>
        <taxon>Fungi</taxon>
        <taxon>Dikarya</taxon>
        <taxon>Basidiomycota</taxon>
        <taxon>Agaricomycotina</taxon>
        <taxon>Agaricomycetes</taxon>
        <taxon>Agaricomycetidae</taxon>
        <taxon>Agaricales</taxon>
        <taxon>Agaricineae</taxon>
        <taxon>Psathyrellaceae</taxon>
        <taxon>Coprinopsis</taxon>
    </lineage>
</organism>
<dbReference type="PROSITE" id="PS50181">
    <property type="entry name" value="FBOX"/>
    <property type="match status" value="1"/>
</dbReference>
<accession>A8NW63</accession>
<proteinExistence type="predicted"/>
<protein>
    <recommendedName>
        <fullName evidence="1">F-box domain-containing protein</fullName>
    </recommendedName>
</protein>
<dbReference type="GeneID" id="6013391"/>
<dbReference type="KEGG" id="cci:CC1G_04152"/>
<feature type="domain" description="F-box" evidence="1">
    <location>
        <begin position="25"/>
        <end position="52"/>
    </location>
</feature>
<dbReference type="AlphaFoldDB" id="A8NW63"/>
<dbReference type="Proteomes" id="UP000001861">
    <property type="component" value="Unassembled WGS sequence"/>
</dbReference>
<name>A8NW63_COPC7</name>
<dbReference type="VEuPathDB" id="FungiDB:CC1G_04152"/>
<reference evidence="2 3" key="1">
    <citation type="journal article" date="2010" name="Proc. Natl. Acad. Sci. U.S.A.">
        <title>Insights into evolution of multicellular fungi from the assembled chromosomes of the mushroom Coprinopsis cinerea (Coprinus cinereus).</title>
        <authorList>
            <person name="Stajich J.E."/>
            <person name="Wilke S.K."/>
            <person name="Ahren D."/>
            <person name="Au C.H."/>
            <person name="Birren B.W."/>
            <person name="Borodovsky M."/>
            <person name="Burns C."/>
            <person name="Canback B."/>
            <person name="Casselton L.A."/>
            <person name="Cheng C.K."/>
            <person name="Deng J."/>
            <person name="Dietrich F.S."/>
            <person name="Fargo D.C."/>
            <person name="Farman M.L."/>
            <person name="Gathman A.C."/>
            <person name="Goldberg J."/>
            <person name="Guigo R."/>
            <person name="Hoegger P.J."/>
            <person name="Hooker J.B."/>
            <person name="Huggins A."/>
            <person name="James T.Y."/>
            <person name="Kamada T."/>
            <person name="Kilaru S."/>
            <person name="Kodira C."/>
            <person name="Kues U."/>
            <person name="Kupfer D."/>
            <person name="Kwan H.S."/>
            <person name="Lomsadze A."/>
            <person name="Li W."/>
            <person name="Lilly W.W."/>
            <person name="Ma L.J."/>
            <person name="Mackey A.J."/>
            <person name="Manning G."/>
            <person name="Martin F."/>
            <person name="Muraguchi H."/>
            <person name="Natvig D.O."/>
            <person name="Palmerini H."/>
            <person name="Ramesh M.A."/>
            <person name="Rehmeyer C.J."/>
            <person name="Roe B.A."/>
            <person name="Shenoy N."/>
            <person name="Stanke M."/>
            <person name="Ter-Hovhannisyan V."/>
            <person name="Tunlid A."/>
            <person name="Velagapudi R."/>
            <person name="Vision T.J."/>
            <person name="Zeng Q."/>
            <person name="Zolan M.E."/>
            <person name="Pukkila P.J."/>
        </authorList>
    </citation>
    <scope>NUCLEOTIDE SEQUENCE [LARGE SCALE GENOMIC DNA]</scope>
    <source>
        <strain evidence="3">Okayama-7 / 130 / ATCC MYA-4618 / FGSC 9003</strain>
    </source>
</reference>
<dbReference type="EMBL" id="AACS02000004">
    <property type="protein sequence ID" value="EAU85056.1"/>
    <property type="molecule type" value="Genomic_DNA"/>
</dbReference>
<gene>
    <name evidence="2" type="ORF">CC1G_04152</name>
</gene>
<dbReference type="InterPro" id="IPR001810">
    <property type="entry name" value="F-box_dom"/>
</dbReference>
<sequence length="346" mass="39286">MPNRKAKKNKGKKGTGRRQDKASDAFCWANLPLELKEEILKYLDINQLLKLEAAMGLEDTPAASYPPTEAAPPKEMFRRIAHALMLFDLDIHPMMDLMRRYDAIISGSCALAVILDSDFVPNDIDAYVKTESASPFVDGLVRKTKYERSSHPKDTKIYKGQRNGIVKSYNLVHAVTGKKINIIETGVCPISTVFAFHNTVLMNFIAYWGVVCSYGTLTCRRIGLVNSTSFNEGSSKTMAPATEESRQKYKARGVKMIWNYRGREDVRKSWADIRNHVCGEWEYCPKTSRNLNDSGVACLVFPEWRDKEIEITMVHWRLASEGRCKIDFGMKLGWVHSSEGQCIWLL</sequence>
<evidence type="ECO:0000313" key="2">
    <source>
        <dbReference type="EMBL" id="EAU85056.1"/>
    </source>
</evidence>
<dbReference type="OrthoDB" id="3067340at2759"/>
<comment type="caution">
    <text evidence="2">The sequence shown here is derived from an EMBL/GenBank/DDBJ whole genome shotgun (WGS) entry which is preliminary data.</text>
</comment>
<keyword evidence="3" id="KW-1185">Reference proteome</keyword>
<dbReference type="RefSeq" id="XP_001836839.1">
    <property type="nucleotide sequence ID" value="XM_001836787.1"/>
</dbReference>